<feature type="compositionally biased region" description="Low complexity" evidence="1">
    <location>
        <begin position="276"/>
        <end position="288"/>
    </location>
</feature>
<feature type="compositionally biased region" description="Low complexity" evidence="1">
    <location>
        <begin position="222"/>
        <end position="235"/>
    </location>
</feature>
<feature type="compositionally biased region" description="Low complexity" evidence="1">
    <location>
        <begin position="196"/>
        <end position="214"/>
    </location>
</feature>
<dbReference type="KEGG" id="agh:M3I41_01135"/>
<feature type="chain" id="PRO_5043159534" evidence="3">
    <location>
        <begin position="38"/>
        <end position="336"/>
    </location>
</feature>
<dbReference type="RefSeq" id="WP_102240125.1">
    <property type="nucleotide sequence ID" value="NZ_PNHV01000001.1"/>
</dbReference>
<feature type="region of interest" description="Disordered" evidence="1">
    <location>
        <begin position="196"/>
        <end position="235"/>
    </location>
</feature>
<evidence type="ECO:0000313" key="5">
    <source>
        <dbReference type="Proteomes" id="UP000830236"/>
    </source>
</evidence>
<feature type="signal peptide" evidence="3">
    <location>
        <begin position="1"/>
        <end position="37"/>
    </location>
</feature>
<accession>A0A2N6V5K6</accession>
<sequence length="336" mass="34541">MNAVALKSHSFVARLGAILAAFVLAFSLVSLTASAHADDTQTMKVWTEFKFAGDTVTISMKEHSTVQGADHKTMCNRYSSGGTSPLGFGTVNKSEITQYEGVEVCAVEVTAPLETVISSTSSDSGVSGIAFNVERDGSNVRVEGDLTGLSSLTSYGDSSIDYRLTFGGGIVSAEGAEVSGNTAKLKLGGKYKVVGNPGSGSSDNGGSSDNKGGASNNGGGSAKDSGSSSSSSSSDDNTVLYVIIGVVVVLLVGVGAFFAVRSGKKKPPSAMGGQFGYAPQQGYPQQGGYPQGGYQQGGYPQQGYPQQGGQYPQQGGYPQQGQYPQQGYRQGGYPQQ</sequence>
<feature type="compositionally biased region" description="Low complexity" evidence="1">
    <location>
        <begin position="297"/>
        <end position="336"/>
    </location>
</feature>
<dbReference type="Proteomes" id="UP000830236">
    <property type="component" value="Chromosome"/>
</dbReference>
<feature type="transmembrane region" description="Helical" evidence="2">
    <location>
        <begin position="239"/>
        <end position="260"/>
    </location>
</feature>
<reference evidence="4" key="1">
    <citation type="submission" date="2022-05" db="EMBL/GenBank/DDBJ databases">
        <title>Using nanopore sequencing to obtain complete genomes from saliva samples.</title>
        <authorList>
            <person name="Baker J.L."/>
        </authorList>
    </citation>
    <scope>NUCLEOTIDE SEQUENCE</scope>
    <source>
        <strain evidence="4">JCVI-JB-Ag32</strain>
    </source>
</reference>
<proteinExistence type="predicted"/>
<dbReference type="EMBL" id="CP097095">
    <property type="protein sequence ID" value="UQF79912.1"/>
    <property type="molecule type" value="Genomic_DNA"/>
</dbReference>
<organism evidence="4 5">
    <name type="scientific">Actinomyces graevenitzii</name>
    <dbReference type="NCBI Taxonomy" id="55565"/>
    <lineage>
        <taxon>Bacteria</taxon>
        <taxon>Bacillati</taxon>
        <taxon>Actinomycetota</taxon>
        <taxon>Actinomycetes</taxon>
        <taxon>Actinomycetales</taxon>
        <taxon>Actinomycetaceae</taxon>
        <taxon>Actinomyces</taxon>
    </lineage>
</organism>
<dbReference type="AlphaFoldDB" id="A0A2N6V5K6"/>
<evidence type="ECO:0000256" key="2">
    <source>
        <dbReference type="SAM" id="Phobius"/>
    </source>
</evidence>
<keyword evidence="3" id="KW-0732">Signal</keyword>
<keyword evidence="2" id="KW-1133">Transmembrane helix</keyword>
<gene>
    <name evidence="4" type="ORF">M3I41_01135</name>
</gene>
<evidence type="ECO:0000313" key="4">
    <source>
        <dbReference type="EMBL" id="UQF79912.1"/>
    </source>
</evidence>
<evidence type="ECO:0000256" key="1">
    <source>
        <dbReference type="SAM" id="MobiDB-lite"/>
    </source>
</evidence>
<name>A0A2N6V5K6_9ACTO</name>
<keyword evidence="2" id="KW-0812">Transmembrane</keyword>
<evidence type="ECO:0000256" key="3">
    <source>
        <dbReference type="SAM" id="SignalP"/>
    </source>
</evidence>
<protein>
    <submittedName>
        <fullName evidence="4">Uncharacterized protein</fullName>
    </submittedName>
</protein>
<feature type="region of interest" description="Disordered" evidence="1">
    <location>
        <begin position="263"/>
        <end position="336"/>
    </location>
</feature>
<keyword evidence="2" id="KW-0472">Membrane</keyword>